<accession>A0A9I9EKH1</accession>
<dbReference type="EnsemblPlants" id="MELO3C035103.2.1">
    <property type="protein sequence ID" value="MELO3C035103.2.1"/>
    <property type="gene ID" value="MELO3C035103.2"/>
</dbReference>
<evidence type="ECO:0000256" key="1">
    <source>
        <dbReference type="SAM" id="MobiDB-lite"/>
    </source>
</evidence>
<proteinExistence type="predicted"/>
<reference evidence="2" key="1">
    <citation type="submission" date="2023-03" db="UniProtKB">
        <authorList>
            <consortium name="EnsemblPlants"/>
        </authorList>
    </citation>
    <scope>IDENTIFICATION</scope>
</reference>
<evidence type="ECO:0000313" key="2">
    <source>
        <dbReference type="EnsemblPlants" id="MELO3C035103.2.1"/>
    </source>
</evidence>
<organism evidence="2">
    <name type="scientific">Cucumis melo</name>
    <name type="common">Muskmelon</name>
    <dbReference type="NCBI Taxonomy" id="3656"/>
    <lineage>
        <taxon>Eukaryota</taxon>
        <taxon>Viridiplantae</taxon>
        <taxon>Streptophyta</taxon>
        <taxon>Embryophyta</taxon>
        <taxon>Tracheophyta</taxon>
        <taxon>Spermatophyta</taxon>
        <taxon>Magnoliopsida</taxon>
        <taxon>eudicotyledons</taxon>
        <taxon>Gunneridae</taxon>
        <taxon>Pentapetalae</taxon>
        <taxon>rosids</taxon>
        <taxon>fabids</taxon>
        <taxon>Cucurbitales</taxon>
        <taxon>Cucurbitaceae</taxon>
        <taxon>Benincaseae</taxon>
        <taxon>Cucumis</taxon>
    </lineage>
</organism>
<name>A0A9I9EKH1_CUCME</name>
<feature type="compositionally biased region" description="Polar residues" evidence="1">
    <location>
        <begin position="1"/>
        <end position="21"/>
    </location>
</feature>
<feature type="region of interest" description="Disordered" evidence="1">
    <location>
        <begin position="1"/>
        <end position="56"/>
    </location>
</feature>
<protein>
    <submittedName>
        <fullName evidence="2">Uncharacterized protein</fullName>
    </submittedName>
</protein>
<dbReference type="Gramene" id="MELO3C035103.2.1">
    <property type="protein sequence ID" value="MELO3C035103.2.1"/>
    <property type="gene ID" value="MELO3C035103.2"/>
</dbReference>
<dbReference type="AlphaFoldDB" id="A0A9I9EKH1"/>
<feature type="compositionally biased region" description="Polar residues" evidence="1">
    <location>
        <begin position="40"/>
        <end position="56"/>
    </location>
</feature>
<sequence length="127" mass="13593">MAKQGSTALGLKTKSSSSSNVDWAPLPLLPTTESNPPPSFSGSSASHPTRPATTRQTKIARFTLRNLNSSSMSSGIATCALQLLATVEIPSNLCENPDLIIPQILQNCCPQILEFPFCPKSHKNVEQ</sequence>